<keyword evidence="3" id="KW-1185">Reference proteome</keyword>
<organism evidence="2 3">
    <name type="scientific">Micromonospora rhizosphaerae</name>
    <dbReference type="NCBI Taxonomy" id="568872"/>
    <lineage>
        <taxon>Bacteria</taxon>
        <taxon>Bacillati</taxon>
        <taxon>Actinomycetota</taxon>
        <taxon>Actinomycetes</taxon>
        <taxon>Micromonosporales</taxon>
        <taxon>Micromonosporaceae</taxon>
        <taxon>Micromonospora</taxon>
    </lineage>
</organism>
<dbReference type="Proteomes" id="UP000199413">
    <property type="component" value="Unassembled WGS sequence"/>
</dbReference>
<accession>A0A1C6RH90</accession>
<dbReference type="EMBL" id="FMHV01000002">
    <property type="protein sequence ID" value="SCL16409.1"/>
    <property type="molecule type" value="Genomic_DNA"/>
</dbReference>
<protein>
    <submittedName>
        <fullName evidence="2">Uncharacterized protein</fullName>
    </submittedName>
</protein>
<dbReference type="AlphaFoldDB" id="A0A1C6RH90"/>
<gene>
    <name evidence="2" type="ORF">GA0070624_1009</name>
</gene>
<reference evidence="3" key="1">
    <citation type="submission" date="2016-06" db="EMBL/GenBank/DDBJ databases">
        <authorList>
            <person name="Varghese N."/>
            <person name="Submissions Spin"/>
        </authorList>
    </citation>
    <scope>NUCLEOTIDE SEQUENCE [LARGE SCALE GENOMIC DNA]</scope>
    <source>
        <strain evidence="3">DSM 45431</strain>
    </source>
</reference>
<feature type="compositionally biased region" description="Gly residues" evidence="1">
    <location>
        <begin position="133"/>
        <end position="148"/>
    </location>
</feature>
<evidence type="ECO:0000313" key="3">
    <source>
        <dbReference type="Proteomes" id="UP000199413"/>
    </source>
</evidence>
<sequence length="219" mass="20502">MRLSSPSPTGDQPAADAGAVPAPRPSVPGTGRCGDGLGSTNGDVGIGPRIGAGDAGGRCSSLPAAGVGEGWGTGTTGGRLGPGDRSGPGDSDQEGIGEGRGEGVGDAATRVGPGLDAGAEAAGCGRRAEPGSDGPGGIRAAGSSGGGVPATVGRMVKVRDGLTPGWPVAGITTGPTEGVGMNGVLLSGSAVLPIVADPALIAARIGIDAVPASSATVKR</sequence>
<name>A0A1C6RH90_9ACTN</name>
<feature type="compositionally biased region" description="Gly residues" evidence="1">
    <location>
        <begin position="31"/>
        <end position="56"/>
    </location>
</feature>
<feature type="compositionally biased region" description="Polar residues" evidence="1">
    <location>
        <begin position="1"/>
        <end position="10"/>
    </location>
</feature>
<feature type="region of interest" description="Disordered" evidence="1">
    <location>
        <begin position="1"/>
        <end position="148"/>
    </location>
</feature>
<proteinExistence type="predicted"/>
<evidence type="ECO:0000256" key="1">
    <source>
        <dbReference type="SAM" id="MobiDB-lite"/>
    </source>
</evidence>
<feature type="compositionally biased region" description="Gly residues" evidence="1">
    <location>
        <begin position="67"/>
        <end position="86"/>
    </location>
</feature>
<evidence type="ECO:0000313" key="2">
    <source>
        <dbReference type="EMBL" id="SCL16409.1"/>
    </source>
</evidence>